<dbReference type="InterPro" id="IPR051714">
    <property type="entry name" value="Znf_CCHC_NABP"/>
</dbReference>
<dbReference type="Pfam" id="PF08284">
    <property type="entry name" value="RVP_2"/>
    <property type="match status" value="1"/>
</dbReference>
<dbReference type="InterPro" id="IPR036875">
    <property type="entry name" value="Znf_CCHC_sf"/>
</dbReference>
<dbReference type="InterPro" id="IPR001878">
    <property type="entry name" value="Znf_CCHC"/>
</dbReference>
<reference evidence="4 5" key="1">
    <citation type="journal article" date="2018" name="Front. Plant Sci.">
        <title>Red Clover (Trifolium pratense) and Zigzag Clover (T. medium) - A Picture of Genomic Similarities and Differences.</title>
        <authorList>
            <person name="Dluhosova J."/>
            <person name="Istvanek J."/>
            <person name="Nedelnik J."/>
            <person name="Repkova J."/>
        </authorList>
    </citation>
    <scope>NUCLEOTIDE SEQUENCE [LARGE SCALE GENOMIC DNA]</scope>
    <source>
        <strain evidence="5">cv. 10/8</strain>
        <tissue evidence="4">Leaf</tissue>
    </source>
</reference>
<dbReference type="SUPFAM" id="SSF57756">
    <property type="entry name" value="Retrovirus zinc finger-like domains"/>
    <property type="match status" value="1"/>
</dbReference>
<feature type="non-terminal residue" evidence="4">
    <location>
        <position position="1"/>
    </location>
</feature>
<feature type="non-terminal residue" evidence="4">
    <location>
        <position position="122"/>
    </location>
</feature>
<accession>A0A392RTN2</accession>
<protein>
    <submittedName>
        <fullName evidence="4">Cellular nucleic acid-binding protein</fullName>
    </submittedName>
</protein>
<dbReference type="PANTHER" id="PTHR23002">
    <property type="entry name" value="ZINC FINGER CCHC DOMAIN CONTAINING PROTEIN"/>
    <property type="match status" value="1"/>
</dbReference>
<sequence length="122" mass="12997">PYDKKGKKVDEGGSGGRGRGDRDCFKCGLTGHRFFECPSQVGKCFKCGDPGHKASECKKPDVCFNCKEVGHKSAVCKKLRVAGGKVFALDDGDVEADNLIRGTCFINNTPLSAIIDTGATHS</sequence>
<evidence type="ECO:0000313" key="4">
    <source>
        <dbReference type="EMBL" id="MCI39729.1"/>
    </source>
</evidence>
<dbReference type="GO" id="GO:0008270">
    <property type="term" value="F:zinc ion binding"/>
    <property type="evidence" value="ECO:0007669"/>
    <property type="project" value="UniProtKB-KW"/>
</dbReference>
<dbReference type="SMART" id="SM00343">
    <property type="entry name" value="ZnF_C2HC"/>
    <property type="match status" value="3"/>
</dbReference>
<dbReference type="Pfam" id="PF00098">
    <property type="entry name" value="zf-CCHC"/>
    <property type="match status" value="3"/>
</dbReference>
<evidence type="ECO:0000313" key="5">
    <source>
        <dbReference type="Proteomes" id="UP000265520"/>
    </source>
</evidence>
<feature type="domain" description="CCHC-type" evidence="3">
    <location>
        <begin position="24"/>
        <end position="39"/>
    </location>
</feature>
<evidence type="ECO:0000256" key="1">
    <source>
        <dbReference type="PROSITE-ProRule" id="PRU00047"/>
    </source>
</evidence>
<organism evidence="4 5">
    <name type="scientific">Trifolium medium</name>
    <dbReference type="NCBI Taxonomy" id="97028"/>
    <lineage>
        <taxon>Eukaryota</taxon>
        <taxon>Viridiplantae</taxon>
        <taxon>Streptophyta</taxon>
        <taxon>Embryophyta</taxon>
        <taxon>Tracheophyta</taxon>
        <taxon>Spermatophyta</taxon>
        <taxon>Magnoliopsida</taxon>
        <taxon>eudicotyledons</taxon>
        <taxon>Gunneridae</taxon>
        <taxon>Pentapetalae</taxon>
        <taxon>rosids</taxon>
        <taxon>fabids</taxon>
        <taxon>Fabales</taxon>
        <taxon>Fabaceae</taxon>
        <taxon>Papilionoideae</taxon>
        <taxon>50 kb inversion clade</taxon>
        <taxon>NPAAA clade</taxon>
        <taxon>Hologalegina</taxon>
        <taxon>IRL clade</taxon>
        <taxon>Trifolieae</taxon>
        <taxon>Trifolium</taxon>
    </lineage>
</organism>
<feature type="compositionally biased region" description="Basic and acidic residues" evidence="2">
    <location>
        <begin position="1"/>
        <end position="11"/>
    </location>
</feature>
<keyword evidence="1" id="KW-0862">Zinc</keyword>
<keyword evidence="5" id="KW-1185">Reference proteome</keyword>
<dbReference type="GO" id="GO:0003676">
    <property type="term" value="F:nucleic acid binding"/>
    <property type="evidence" value="ECO:0007669"/>
    <property type="project" value="InterPro"/>
</dbReference>
<dbReference type="Gene3D" id="4.10.60.10">
    <property type="entry name" value="Zinc finger, CCHC-type"/>
    <property type="match status" value="1"/>
</dbReference>
<proteinExistence type="predicted"/>
<evidence type="ECO:0000259" key="3">
    <source>
        <dbReference type="PROSITE" id="PS50158"/>
    </source>
</evidence>
<keyword evidence="1" id="KW-0863">Zinc-finger</keyword>
<evidence type="ECO:0000256" key="2">
    <source>
        <dbReference type="SAM" id="MobiDB-lite"/>
    </source>
</evidence>
<dbReference type="Proteomes" id="UP000265520">
    <property type="component" value="Unassembled WGS sequence"/>
</dbReference>
<dbReference type="AlphaFoldDB" id="A0A392RTN2"/>
<name>A0A392RTN2_9FABA</name>
<feature type="region of interest" description="Disordered" evidence="2">
    <location>
        <begin position="1"/>
        <end position="21"/>
    </location>
</feature>
<keyword evidence="1" id="KW-0479">Metal-binding</keyword>
<dbReference type="PROSITE" id="PS50158">
    <property type="entry name" value="ZF_CCHC"/>
    <property type="match status" value="2"/>
</dbReference>
<comment type="caution">
    <text evidence="4">The sequence shown here is derived from an EMBL/GenBank/DDBJ whole genome shotgun (WGS) entry which is preliminary data.</text>
</comment>
<dbReference type="EMBL" id="LXQA010270977">
    <property type="protein sequence ID" value="MCI39729.1"/>
    <property type="molecule type" value="Genomic_DNA"/>
</dbReference>
<feature type="domain" description="CCHC-type" evidence="3">
    <location>
        <begin position="43"/>
        <end position="59"/>
    </location>
</feature>